<feature type="domain" description="GST N-terminal" evidence="2">
    <location>
        <begin position="4"/>
        <end position="89"/>
    </location>
</feature>
<dbReference type="Gene3D" id="1.20.1050.10">
    <property type="match status" value="1"/>
</dbReference>
<dbReference type="AlphaFoldDB" id="A0A4P8EMA2"/>
<dbReference type="Proteomes" id="UP000298631">
    <property type="component" value="Plasmid unnamed1"/>
</dbReference>
<dbReference type="Gene3D" id="3.40.30.10">
    <property type="entry name" value="Glutaredoxin"/>
    <property type="match status" value="1"/>
</dbReference>
<dbReference type="SFLD" id="SFLDG01151">
    <property type="entry name" value="Main.2:_Nu-like"/>
    <property type="match status" value="1"/>
</dbReference>
<dbReference type="Pfam" id="PF00043">
    <property type="entry name" value="GST_C"/>
    <property type="match status" value="1"/>
</dbReference>
<organism evidence="4 5">
    <name type="scientific">Pseudorhodobacter turbinis</name>
    <dbReference type="NCBI Taxonomy" id="2500533"/>
    <lineage>
        <taxon>Bacteria</taxon>
        <taxon>Pseudomonadati</taxon>
        <taxon>Pseudomonadota</taxon>
        <taxon>Alphaproteobacteria</taxon>
        <taxon>Rhodobacterales</taxon>
        <taxon>Paracoccaceae</taxon>
        <taxon>Pseudorhodobacter</taxon>
    </lineage>
</organism>
<comment type="similarity">
    <text evidence="1">Belongs to the GST superfamily.</text>
</comment>
<sequence length="214" mass="23955">MQKEQDLKAWLWATPNSNRVSILLEELGLDYTVVPINIRRGEQNAPEVLARNPYGKIPIVEWNDASGDHVLFESGAILLDFAQRHGRLLPTSDRPLADAMAWLMVALTGLGPTMGQAHHWTDLAPEKPEAARLHSVGLVRRIYNVLEKRLSEVPYLGGDYSIADIAAFPWIARSDWATLDLNDFPHLERWHDRVAKRPAVAIGMSKPDGAVLQD</sequence>
<keyword evidence="5" id="KW-1185">Reference proteome</keyword>
<dbReference type="EMBL" id="CP039965">
    <property type="protein sequence ID" value="QCO58022.1"/>
    <property type="molecule type" value="Genomic_DNA"/>
</dbReference>
<dbReference type="InterPro" id="IPR040079">
    <property type="entry name" value="Glutathione_S-Trfase"/>
</dbReference>
<dbReference type="InterPro" id="IPR010987">
    <property type="entry name" value="Glutathione-S-Trfase_C-like"/>
</dbReference>
<name>A0A4P8EMA2_9RHOB</name>
<dbReference type="SUPFAM" id="SSF47616">
    <property type="entry name" value="GST C-terminal domain-like"/>
    <property type="match status" value="1"/>
</dbReference>
<keyword evidence="4" id="KW-0614">Plasmid</keyword>
<dbReference type="RefSeq" id="WP_137195831.1">
    <property type="nucleotide sequence ID" value="NZ_CP039965.1"/>
</dbReference>
<geneLocation type="plasmid" evidence="4 5">
    <name>unnamed1</name>
</geneLocation>
<reference evidence="4 5" key="1">
    <citation type="submission" date="2019-05" db="EMBL/GenBank/DDBJ databases">
        <title>Pseudorhodobacter turbinis sp. nov., isolated from the gut of the Korean turban shell.</title>
        <authorList>
            <person name="Jeong Y.-S."/>
            <person name="Kang W.-R."/>
            <person name="Bae J.-W."/>
        </authorList>
    </citation>
    <scope>NUCLEOTIDE SEQUENCE [LARGE SCALE GENOMIC DNA]</scope>
    <source>
        <strain evidence="4 5">S12M18</strain>
        <plasmid evidence="4 5">unnamed1</plasmid>
    </source>
</reference>
<evidence type="ECO:0000259" key="3">
    <source>
        <dbReference type="PROSITE" id="PS50405"/>
    </source>
</evidence>
<evidence type="ECO:0000256" key="1">
    <source>
        <dbReference type="RuleBase" id="RU003494"/>
    </source>
</evidence>
<evidence type="ECO:0000313" key="5">
    <source>
        <dbReference type="Proteomes" id="UP000298631"/>
    </source>
</evidence>
<dbReference type="InterPro" id="IPR036282">
    <property type="entry name" value="Glutathione-S-Trfase_C_sf"/>
</dbReference>
<accession>A0A4P8EMA2</accession>
<feature type="domain" description="GST C-terminal" evidence="3">
    <location>
        <begin position="92"/>
        <end position="214"/>
    </location>
</feature>
<dbReference type="InterPro" id="IPR004045">
    <property type="entry name" value="Glutathione_S-Trfase_N"/>
</dbReference>
<protein>
    <submittedName>
        <fullName evidence="4">Glutathione S-transferase family protein</fullName>
    </submittedName>
</protein>
<dbReference type="InterPro" id="IPR036249">
    <property type="entry name" value="Thioredoxin-like_sf"/>
</dbReference>
<proteinExistence type="inferred from homology"/>
<gene>
    <name evidence="4" type="ORF">EOK75_16130</name>
</gene>
<dbReference type="SFLD" id="SFLDG00358">
    <property type="entry name" value="Main_(cytGST)"/>
    <property type="match status" value="1"/>
</dbReference>
<dbReference type="PROSITE" id="PS50404">
    <property type="entry name" value="GST_NTER"/>
    <property type="match status" value="1"/>
</dbReference>
<evidence type="ECO:0000313" key="4">
    <source>
        <dbReference type="EMBL" id="QCO58022.1"/>
    </source>
</evidence>
<dbReference type="GO" id="GO:0016740">
    <property type="term" value="F:transferase activity"/>
    <property type="evidence" value="ECO:0007669"/>
    <property type="project" value="UniProtKB-KW"/>
</dbReference>
<keyword evidence="4" id="KW-0808">Transferase</keyword>
<dbReference type="Pfam" id="PF02798">
    <property type="entry name" value="GST_N"/>
    <property type="match status" value="1"/>
</dbReference>
<evidence type="ECO:0000259" key="2">
    <source>
        <dbReference type="PROSITE" id="PS50404"/>
    </source>
</evidence>
<dbReference type="PANTHER" id="PTHR44051">
    <property type="entry name" value="GLUTATHIONE S-TRANSFERASE-RELATED"/>
    <property type="match status" value="1"/>
</dbReference>
<dbReference type="InterPro" id="IPR004046">
    <property type="entry name" value="GST_C"/>
</dbReference>
<dbReference type="SUPFAM" id="SSF52833">
    <property type="entry name" value="Thioredoxin-like"/>
    <property type="match status" value="1"/>
</dbReference>
<dbReference type="PANTHER" id="PTHR44051:SF8">
    <property type="entry name" value="GLUTATHIONE S-TRANSFERASE GSTA"/>
    <property type="match status" value="1"/>
</dbReference>
<dbReference type="KEGG" id="pseb:EOK75_16130"/>
<dbReference type="SFLD" id="SFLDS00019">
    <property type="entry name" value="Glutathione_Transferase_(cytos"/>
    <property type="match status" value="1"/>
</dbReference>
<dbReference type="PROSITE" id="PS50405">
    <property type="entry name" value="GST_CTER"/>
    <property type="match status" value="1"/>
</dbReference>
<dbReference type="OrthoDB" id="9803562at2"/>